<dbReference type="Proteomes" id="UP000030758">
    <property type="component" value="Unassembled WGS sequence"/>
</dbReference>
<protein>
    <submittedName>
        <fullName evidence="1">Uncharacterized protein</fullName>
    </submittedName>
</protein>
<reference evidence="1" key="1">
    <citation type="journal article" date="2014" name="Nat. Genet.">
        <title>Genome and transcriptome of the porcine whipworm Trichuris suis.</title>
        <authorList>
            <person name="Jex A.R."/>
            <person name="Nejsum P."/>
            <person name="Schwarz E.M."/>
            <person name="Hu L."/>
            <person name="Young N.D."/>
            <person name="Hall R.S."/>
            <person name="Korhonen P.K."/>
            <person name="Liao S."/>
            <person name="Thamsborg S."/>
            <person name="Xia J."/>
            <person name="Xu P."/>
            <person name="Wang S."/>
            <person name="Scheerlinck J.P."/>
            <person name="Hofmann A."/>
            <person name="Sternberg P.W."/>
            <person name="Wang J."/>
            <person name="Gasser R.B."/>
        </authorList>
    </citation>
    <scope>NUCLEOTIDE SEQUENCE [LARGE SCALE GENOMIC DNA]</scope>
    <source>
        <strain evidence="1">DCEP-RM93F</strain>
    </source>
</reference>
<name>A0A085N6G4_9BILA</name>
<proteinExistence type="predicted"/>
<organism evidence="1">
    <name type="scientific">Trichuris suis</name>
    <name type="common">pig whipworm</name>
    <dbReference type="NCBI Taxonomy" id="68888"/>
    <lineage>
        <taxon>Eukaryota</taxon>
        <taxon>Metazoa</taxon>
        <taxon>Ecdysozoa</taxon>
        <taxon>Nematoda</taxon>
        <taxon>Enoplea</taxon>
        <taxon>Dorylaimia</taxon>
        <taxon>Trichinellida</taxon>
        <taxon>Trichuridae</taxon>
        <taxon>Trichuris</taxon>
    </lineage>
</organism>
<evidence type="ECO:0000313" key="1">
    <source>
        <dbReference type="EMBL" id="KFD65060.1"/>
    </source>
</evidence>
<sequence>MDVHPRFLLVAVYDRQFLHVSEAPWVRRNPGGALLDEPHIQDLLDFFEFRRSHHLAVRASAFVANICEYWAKTYMGGVPDLRWLDLRWIRLYDGFRDNARSLSAALISLLLSLATPAVTVFRCCELQASQSCDH</sequence>
<dbReference type="EMBL" id="KL367545">
    <property type="protein sequence ID" value="KFD65060.1"/>
    <property type="molecule type" value="Genomic_DNA"/>
</dbReference>
<gene>
    <name evidence="1" type="ORF">M514_22777</name>
</gene>
<dbReference type="AlphaFoldDB" id="A0A085N6G4"/>
<accession>A0A085N6G4</accession>